<protein>
    <recommendedName>
        <fullName evidence="6 9">1-acyl-sn-glycerol-3-phosphate acyltransferase</fullName>
        <ecNumber evidence="5 9">2.3.1.51</ecNumber>
    </recommendedName>
</protein>
<evidence type="ECO:0000256" key="8">
    <source>
        <dbReference type="ARBA" id="ARBA00023315"/>
    </source>
</evidence>
<dbReference type="SMART" id="SM00563">
    <property type="entry name" value="PlsC"/>
    <property type="match status" value="1"/>
</dbReference>
<evidence type="ECO:0000256" key="7">
    <source>
        <dbReference type="ARBA" id="ARBA00022679"/>
    </source>
</evidence>
<dbReference type="AlphaFoldDB" id="A0A916JQ69"/>
<gene>
    <name evidence="11" type="ORF">CRYO30217_02784</name>
</gene>
<dbReference type="PANTHER" id="PTHR10434:SF66">
    <property type="entry name" value="PHOSPHOLIPID_GLYCEROL ACYLTRANSFERASE DOMAIN-CONTAINING PROTEIN"/>
    <property type="match status" value="1"/>
</dbReference>
<keyword evidence="9" id="KW-1208">Phospholipid metabolism</keyword>
<sequence length="225" mass="25318">MVYLTTGLLLYPYFLIALRGSNKFEKAVKVKKVWSVAICFLCGIRVRVIGAENFPNEGSFIVCANHASYLDIILMYRIIPSDFAFLGKAEVLKWPIINIFFKKGIDIPVDRTNRKAASESLLKAKEALRQERSLAIFPEGTMGPQPPKMLRFKNGAFSLAMEFSTNIIPITFSNNYKLFYDHTDFFGPGRPGVAKIIVHPAIEVTSKSDLVSLRNETYQIIKSGL</sequence>
<evidence type="ECO:0000259" key="10">
    <source>
        <dbReference type="SMART" id="SM00563"/>
    </source>
</evidence>
<evidence type="ECO:0000313" key="12">
    <source>
        <dbReference type="Proteomes" id="UP000683507"/>
    </source>
</evidence>
<dbReference type="SUPFAM" id="SSF69593">
    <property type="entry name" value="Glycerol-3-phosphate (1)-acyltransferase"/>
    <property type="match status" value="1"/>
</dbReference>
<dbReference type="EMBL" id="OU015584">
    <property type="protein sequence ID" value="CAG5085523.1"/>
    <property type="molecule type" value="Genomic_DNA"/>
</dbReference>
<feature type="domain" description="Phospholipid/glycerol acyltransferase" evidence="10">
    <location>
        <begin position="60"/>
        <end position="175"/>
    </location>
</feature>
<evidence type="ECO:0000256" key="1">
    <source>
        <dbReference type="ARBA" id="ARBA00001141"/>
    </source>
</evidence>
<keyword evidence="9" id="KW-0444">Lipid biosynthesis</keyword>
<keyword evidence="9" id="KW-0594">Phospholipid biosynthesis</keyword>
<dbReference type="GO" id="GO:0006654">
    <property type="term" value="P:phosphatidic acid biosynthetic process"/>
    <property type="evidence" value="ECO:0007669"/>
    <property type="project" value="TreeGrafter"/>
</dbReference>
<comment type="pathway">
    <text evidence="2">Phospholipid metabolism; CDP-diacylglycerol biosynthesis; CDP-diacylglycerol from sn-glycerol 3-phosphate: step 2/3.</text>
</comment>
<dbReference type="Proteomes" id="UP000683507">
    <property type="component" value="Chromosome"/>
</dbReference>
<dbReference type="InterPro" id="IPR002123">
    <property type="entry name" value="Plipid/glycerol_acylTrfase"/>
</dbReference>
<dbReference type="KEGG" id="ptan:CRYO30217_02784"/>
<evidence type="ECO:0000256" key="6">
    <source>
        <dbReference type="ARBA" id="ARBA00016139"/>
    </source>
</evidence>
<proteinExistence type="inferred from homology"/>
<dbReference type="Pfam" id="PF01553">
    <property type="entry name" value="Acyltransferase"/>
    <property type="match status" value="1"/>
</dbReference>
<accession>A0A916JQ69</accession>
<organism evidence="11 12">
    <name type="scientific">Parvicella tangerina</name>
    <dbReference type="NCBI Taxonomy" id="2829795"/>
    <lineage>
        <taxon>Bacteria</taxon>
        <taxon>Pseudomonadati</taxon>
        <taxon>Bacteroidota</taxon>
        <taxon>Flavobacteriia</taxon>
        <taxon>Flavobacteriales</taxon>
        <taxon>Parvicellaceae</taxon>
        <taxon>Parvicella</taxon>
    </lineage>
</organism>
<dbReference type="EC" id="2.3.1.51" evidence="5 9"/>
<keyword evidence="9" id="KW-0443">Lipid metabolism</keyword>
<keyword evidence="12" id="KW-1185">Reference proteome</keyword>
<dbReference type="InterPro" id="IPR004552">
    <property type="entry name" value="AGP_acyltrans"/>
</dbReference>
<evidence type="ECO:0000256" key="3">
    <source>
        <dbReference type="ARBA" id="ARBA00005189"/>
    </source>
</evidence>
<dbReference type="PANTHER" id="PTHR10434">
    <property type="entry name" value="1-ACYL-SN-GLYCEROL-3-PHOSPHATE ACYLTRANSFERASE"/>
    <property type="match status" value="1"/>
</dbReference>
<comment type="catalytic activity">
    <reaction evidence="1 9">
        <text>a 1-acyl-sn-glycero-3-phosphate + an acyl-CoA = a 1,2-diacyl-sn-glycero-3-phosphate + CoA</text>
        <dbReference type="Rhea" id="RHEA:19709"/>
        <dbReference type="ChEBI" id="CHEBI:57287"/>
        <dbReference type="ChEBI" id="CHEBI:57970"/>
        <dbReference type="ChEBI" id="CHEBI:58342"/>
        <dbReference type="ChEBI" id="CHEBI:58608"/>
        <dbReference type="EC" id="2.3.1.51"/>
    </reaction>
</comment>
<evidence type="ECO:0000313" key="11">
    <source>
        <dbReference type="EMBL" id="CAG5085523.1"/>
    </source>
</evidence>
<comment type="similarity">
    <text evidence="4 9">Belongs to the 1-acyl-sn-glycerol-3-phosphate acyltransferase family.</text>
</comment>
<dbReference type="CDD" id="cd07989">
    <property type="entry name" value="LPLAT_AGPAT-like"/>
    <property type="match status" value="1"/>
</dbReference>
<evidence type="ECO:0000256" key="5">
    <source>
        <dbReference type="ARBA" id="ARBA00013211"/>
    </source>
</evidence>
<name>A0A916JQ69_9FLAO</name>
<keyword evidence="7 9" id="KW-0808">Transferase</keyword>
<evidence type="ECO:0000256" key="4">
    <source>
        <dbReference type="ARBA" id="ARBA00008655"/>
    </source>
</evidence>
<comment type="domain">
    <text evidence="9">The HXXXXD motif is essential for acyltransferase activity and may constitute the binding site for the phosphate moiety of the glycerol-3-phosphate.</text>
</comment>
<evidence type="ECO:0000256" key="2">
    <source>
        <dbReference type="ARBA" id="ARBA00004728"/>
    </source>
</evidence>
<evidence type="ECO:0000256" key="9">
    <source>
        <dbReference type="RuleBase" id="RU361267"/>
    </source>
</evidence>
<dbReference type="GO" id="GO:0003841">
    <property type="term" value="F:1-acylglycerol-3-phosphate O-acyltransferase activity"/>
    <property type="evidence" value="ECO:0007669"/>
    <property type="project" value="UniProtKB-UniRule"/>
</dbReference>
<reference evidence="11" key="1">
    <citation type="submission" date="2021-04" db="EMBL/GenBank/DDBJ databases">
        <authorList>
            <person name="Rodrigo-Torres L."/>
            <person name="Arahal R. D."/>
            <person name="Lucena T."/>
        </authorList>
    </citation>
    <scope>NUCLEOTIDE SEQUENCE</scope>
    <source>
        <strain evidence="11">AS29M-1</strain>
    </source>
</reference>
<comment type="pathway">
    <text evidence="3">Lipid metabolism.</text>
</comment>
<dbReference type="GO" id="GO:0016020">
    <property type="term" value="C:membrane"/>
    <property type="evidence" value="ECO:0007669"/>
    <property type="project" value="InterPro"/>
</dbReference>
<dbReference type="NCBIfam" id="TIGR00530">
    <property type="entry name" value="AGP_acyltrn"/>
    <property type="match status" value="1"/>
</dbReference>
<keyword evidence="8 9" id="KW-0012">Acyltransferase</keyword>